<dbReference type="AlphaFoldDB" id="A0A2G8RUX3"/>
<sequence length="76" mass="8042">MDTNGTTVAGDSPHPLISTSVDQLDIYIRDCCVKCGFRKTAHKLQLEAAILATATPADQHQAAVQVSIFVAGLLFG</sequence>
<protein>
    <submittedName>
        <fullName evidence="1">Uncharacterized protein</fullName>
    </submittedName>
</protein>
<comment type="caution">
    <text evidence="1">The sequence shown here is derived from an EMBL/GenBank/DDBJ whole genome shotgun (WGS) entry which is preliminary data.</text>
</comment>
<dbReference type="PROSITE" id="PS50896">
    <property type="entry name" value="LISH"/>
    <property type="match status" value="1"/>
</dbReference>
<gene>
    <name evidence="1" type="ORF">GSI_13204</name>
</gene>
<name>A0A2G8RUX3_9APHY</name>
<dbReference type="InterPro" id="IPR006594">
    <property type="entry name" value="LisH"/>
</dbReference>
<evidence type="ECO:0000313" key="2">
    <source>
        <dbReference type="Proteomes" id="UP000230002"/>
    </source>
</evidence>
<organism evidence="1 2">
    <name type="scientific">Ganoderma sinense ZZ0214-1</name>
    <dbReference type="NCBI Taxonomy" id="1077348"/>
    <lineage>
        <taxon>Eukaryota</taxon>
        <taxon>Fungi</taxon>
        <taxon>Dikarya</taxon>
        <taxon>Basidiomycota</taxon>
        <taxon>Agaricomycotina</taxon>
        <taxon>Agaricomycetes</taxon>
        <taxon>Polyporales</taxon>
        <taxon>Polyporaceae</taxon>
        <taxon>Ganoderma</taxon>
    </lineage>
</organism>
<accession>A0A2G8RUX3</accession>
<dbReference type="EMBL" id="AYKW01000056">
    <property type="protein sequence ID" value="PIL25315.1"/>
    <property type="molecule type" value="Genomic_DNA"/>
</dbReference>
<proteinExistence type="predicted"/>
<evidence type="ECO:0000313" key="1">
    <source>
        <dbReference type="EMBL" id="PIL25315.1"/>
    </source>
</evidence>
<keyword evidence="2" id="KW-1185">Reference proteome</keyword>
<dbReference type="Proteomes" id="UP000230002">
    <property type="component" value="Unassembled WGS sequence"/>
</dbReference>
<reference evidence="1 2" key="1">
    <citation type="journal article" date="2015" name="Sci. Rep.">
        <title>Chromosome-level genome map provides insights into diverse defense mechanisms in the medicinal fungus Ganoderma sinense.</title>
        <authorList>
            <person name="Zhu Y."/>
            <person name="Xu J."/>
            <person name="Sun C."/>
            <person name="Zhou S."/>
            <person name="Xu H."/>
            <person name="Nelson D.R."/>
            <person name="Qian J."/>
            <person name="Song J."/>
            <person name="Luo H."/>
            <person name="Xiang L."/>
            <person name="Li Y."/>
            <person name="Xu Z."/>
            <person name="Ji A."/>
            <person name="Wang L."/>
            <person name="Lu S."/>
            <person name="Hayward A."/>
            <person name="Sun W."/>
            <person name="Li X."/>
            <person name="Schwartz D.C."/>
            <person name="Wang Y."/>
            <person name="Chen S."/>
        </authorList>
    </citation>
    <scope>NUCLEOTIDE SEQUENCE [LARGE SCALE GENOMIC DNA]</scope>
    <source>
        <strain evidence="1 2">ZZ0214-1</strain>
    </source>
</reference>